<name>A0ABZ0HF90_TRISK</name>
<sequence>MAALASCGSVSKQLVRGVLPGGGPSVATNVQAGRSNAQVVGGTSTQNDLRLVRPQSRSIEQSTGKTGVRAEEVQSITVRNEAPPWVWALLMFFTAAAVWAVSDEIRDRLARKRKGLANVD</sequence>
<keyword evidence="2" id="KW-0812">Transmembrane</keyword>
<feature type="compositionally biased region" description="Polar residues" evidence="1">
    <location>
        <begin position="26"/>
        <end position="47"/>
    </location>
</feature>
<dbReference type="EMBL" id="CP136704">
    <property type="protein sequence ID" value="WOI32895.1"/>
    <property type="molecule type" value="Genomic_DNA"/>
</dbReference>
<dbReference type="RefSeq" id="WP_317385168.1">
    <property type="nucleotide sequence ID" value="NZ_CP136704.1"/>
</dbReference>
<keyword evidence="2" id="KW-1133">Transmembrane helix</keyword>
<evidence type="ECO:0000313" key="4">
    <source>
        <dbReference type="Proteomes" id="UP001302666"/>
    </source>
</evidence>
<feature type="region of interest" description="Disordered" evidence="1">
    <location>
        <begin position="17"/>
        <end position="47"/>
    </location>
</feature>
<evidence type="ECO:0000256" key="1">
    <source>
        <dbReference type="SAM" id="MobiDB-lite"/>
    </source>
</evidence>
<evidence type="ECO:0000256" key="2">
    <source>
        <dbReference type="SAM" id="Phobius"/>
    </source>
</evidence>
<organism evidence="3 4">
    <name type="scientific">Tritonibacter scottomollicae</name>
    <name type="common">Epibacterium scottomollicae</name>
    <dbReference type="NCBI Taxonomy" id="483013"/>
    <lineage>
        <taxon>Bacteria</taxon>
        <taxon>Pseudomonadati</taxon>
        <taxon>Pseudomonadota</taxon>
        <taxon>Alphaproteobacteria</taxon>
        <taxon>Rhodobacterales</taxon>
        <taxon>Paracoccaceae</taxon>
        <taxon>Tritonibacter</taxon>
    </lineage>
</organism>
<dbReference type="NCBIfam" id="NF037952">
    <property type="entry name" value="spanin2_3"/>
    <property type="match status" value="1"/>
</dbReference>
<feature type="transmembrane region" description="Helical" evidence="2">
    <location>
        <begin position="85"/>
        <end position="102"/>
    </location>
</feature>
<proteinExistence type="predicted"/>
<reference evidence="3 4" key="1">
    <citation type="submission" date="2023-10" db="EMBL/GenBank/DDBJ databases">
        <title>Eight complete genome sequences of bacteria isolated from laboratory stock of Giant Kelp gametophytes.</title>
        <authorList>
            <person name="Tolentino B."/>
            <person name="Nuzhdin S."/>
        </authorList>
    </citation>
    <scope>NUCLEOTIDE SEQUENCE [LARGE SCALE GENOMIC DNA]</scope>
    <source>
        <strain evidence="3 4">LC.270.F.C4</strain>
    </source>
</reference>
<accession>A0ABZ0HF90</accession>
<gene>
    <name evidence="3" type="ORF">R1T40_18455</name>
</gene>
<keyword evidence="4" id="KW-1185">Reference proteome</keyword>
<keyword evidence="2" id="KW-0472">Membrane</keyword>
<evidence type="ECO:0000313" key="3">
    <source>
        <dbReference type="EMBL" id="WOI32895.1"/>
    </source>
</evidence>
<protein>
    <submittedName>
        <fullName evidence="3">Bacteriophage spanin2 family protein</fullName>
    </submittedName>
</protein>
<dbReference type="Proteomes" id="UP001302666">
    <property type="component" value="Chromosome"/>
</dbReference>